<feature type="domain" description="NAD(P)-binding" evidence="9">
    <location>
        <begin position="18"/>
        <end position="206"/>
    </location>
</feature>
<dbReference type="Pfam" id="PF13460">
    <property type="entry name" value="NAD_binding_10"/>
    <property type="match status" value="1"/>
</dbReference>
<dbReference type="SUPFAM" id="SSF51735">
    <property type="entry name" value="NAD(P)-binding Rossmann-fold domains"/>
    <property type="match status" value="1"/>
</dbReference>
<evidence type="ECO:0000256" key="2">
    <source>
        <dbReference type="ARBA" id="ARBA00022857"/>
    </source>
</evidence>
<reference evidence="10 11" key="1">
    <citation type="submission" date="2017-01" db="EMBL/GenBank/DDBJ databases">
        <title>Complete genome of Tateyamaria omphalii DOK1-4 isolated from seawater in Dokdo.</title>
        <authorList>
            <person name="Kim J.H."/>
            <person name="Chi W.-J."/>
        </authorList>
    </citation>
    <scope>NUCLEOTIDE SEQUENCE [LARGE SCALE GENOMIC DNA]</scope>
    <source>
        <strain evidence="10 11">DOK1-4</strain>
    </source>
</reference>
<dbReference type="AlphaFoldDB" id="A0A1P8MRV4"/>
<proteinExistence type="predicted"/>
<evidence type="ECO:0000256" key="5">
    <source>
        <dbReference type="ARBA" id="ARBA00023171"/>
    </source>
</evidence>
<keyword evidence="4" id="KW-0560">Oxidoreductase</keyword>
<name>A0A1P8MRV4_9RHOB</name>
<sequence length="329" mass="34935">MSAHASPAKRSKRVLVFGATGTIGRATTAALIADGHDVTCFLRNRSRTPSNLSGALLRYGDVTDPVSVQQAAFGDIPFDAVISCLASRTGAPQDAWAIDHHATVNIIEAAKAAGTPQMVLLSAICVQKPRLAFQHAKLRAEAALIASGLTYSIVRPTAYFKSLAGQIARVQNGKPYLLFGDGELTACTPISDRDLGTYLAECLDTPDRWNQILPIGGPGPALTPRAMGQKLFDLSGQPPKFKHVPVGMMRTIAGALGVASRIVPPLSAKAEFARIGLYYATESMLAVNPDTGAYDRDATPIKGTDTLFDYYAAVLRGEAPVERGDHSVF</sequence>
<evidence type="ECO:0000256" key="7">
    <source>
        <dbReference type="ARBA" id="ARBA00024089"/>
    </source>
</evidence>
<dbReference type="GO" id="GO:0033728">
    <property type="term" value="F:3,8-divinyl protochlorophyllide a 8-vinyl-reductase (NADPH) activity"/>
    <property type="evidence" value="ECO:0007669"/>
    <property type="project" value="UniProtKB-EC"/>
</dbReference>
<dbReference type="KEGG" id="tom:BWR18_03010"/>
<dbReference type="GO" id="GO:0015995">
    <property type="term" value="P:chlorophyll biosynthetic process"/>
    <property type="evidence" value="ECO:0007669"/>
    <property type="project" value="UniProtKB-UniPathway"/>
</dbReference>
<dbReference type="EMBL" id="CP019312">
    <property type="protein sequence ID" value="APX10778.1"/>
    <property type="molecule type" value="Genomic_DNA"/>
</dbReference>
<keyword evidence="11" id="KW-1185">Reference proteome</keyword>
<dbReference type="OrthoDB" id="7419852at2"/>
<protein>
    <recommendedName>
        <fullName evidence="7">Divinyl chlorophyllide a 8-vinyl-reductase, chloroplastic</fullName>
        <ecNumber evidence="6">1.3.1.75</ecNumber>
    </recommendedName>
</protein>
<keyword evidence="5" id="KW-0149">Chlorophyll biosynthesis</keyword>
<dbReference type="STRING" id="299262.BWR18_03010"/>
<dbReference type="InterPro" id="IPR036291">
    <property type="entry name" value="NAD(P)-bd_dom_sf"/>
</dbReference>
<evidence type="ECO:0000259" key="9">
    <source>
        <dbReference type="Pfam" id="PF13460"/>
    </source>
</evidence>
<dbReference type="Gene3D" id="3.40.50.720">
    <property type="entry name" value="NAD(P)-binding Rossmann-like Domain"/>
    <property type="match status" value="1"/>
</dbReference>
<evidence type="ECO:0000256" key="3">
    <source>
        <dbReference type="ARBA" id="ARBA00022946"/>
    </source>
</evidence>
<dbReference type="InterPro" id="IPR016040">
    <property type="entry name" value="NAD(P)-bd_dom"/>
</dbReference>
<dbReference type="EC" id="1.3.1.75" evidence="6"/>
<dbReference type="PANTHER" id="PTHR47378">
    <property type="entry name" value="DIVINYL CHLOROPHYLLIDE A 8-VINYL-REDUCTASE, CHLOROPLASTIC"/>
    <property type="match status" value="1"/>
</dbReference>
<dbReference type="Proteomes" id="UP000186336">
    <property type="component" value="Chromosome"/>
</dbReference>
<dbReference type="RefSeq" id="WP_076626645.1">
    <property type="nucleotide sequence ID" value="NZ_CP019312.1"/>
</dbReference>
<evidence type="ECO:0000256" key="6">
    <source>
        <dbReference type="ARBA" id="ARBA00024059"/>
    </source>
</evidence>
<evidence type="ECO:0000313" key="10">
    <source>
        <dbReference type="EMBL" id="APX10778.1"/>
    </source>
</evidence>
<comment type="catalytic activity">
    <reaction evidence="8">
        <text>protochlorophyllide a + NADP(+) = 3,8-divinyl protochlorophyllide a + NADPH + H(+)</text>
        <dbReference type="Rhea" id="RHEA:48884"/>
        <dbReference type="ChEBI" id="CHEBI:15378"/>
        <dbReference type="ChEBI" id="CHEBI:57783"/>
        <dbReference type="ChEBI" id="CHEBI:58349"/>
        <dbReference type="ChEBI" id="CHEBI:58632"/>
        <dbReference type="ChEBI" id="CHEBI:83350"/>
        <dbReference type="EC" id="1.3.1.75"/>
    </reaction>
</comment>
<dbReference type="InterPro" id="IPR044201">
    <property type="entry name" value="DVR-like"/>
</dbReference>
<dbReference type="PANTHER" id="PTHR47378:SF1">
    <property type="entry name" value="DIVINYL CHLOROPHYLLIDE A 8-VINYL-REDUCTASE, CHLOROPLASTIC"/>
    <property type="match status" value="1"/>
</dbReference>
<comment type="pathway">
    <text evidence="1">Porphyrin-containing compound metabolism; chlorophyll biosynthesis.</text>
</comment>
<organism evidence="10 11">
    <name type="scientific">Tateyamaria omphalii</name>
    <dbReference type="NCBI Taxonomy" id="299262"/>
    <lineage>
        <taxon>Bacteria</taxon>
        <taxon>Pseudomonadati</taxon>
        <taxon>Pseudomonadota</taxon>
        <taxon>Alphaproteobacteria</taxon>
        <taxon>Rhodobacterales</taxon>
        <taxon>Roseobacteraceae</taxon>
        <taxon>Tateyamaria</taxon>
    </lineage>
</organism>
<evidence type="ECO:0000256" key="1">
    <source>
        <dbReference type="ARBA" id="ARBA00005173"/>
    </source>
</evidence>
<evidence type="ECO:0000256" key="8">
    <source>
        <dbReference type="ARBA" id="ARBA00049498"/>
    </source>
</evidence>
<evidence type="ECO:0000256" key="4">
    <source>
        <dbReference type="ARBA" id="ARBA00023002"/>
    </source>
</evidence>
<gene>
    <name evidence="10" type="ORF">BWR18_03010</name>
</gene>
<dbReference type="CDD" id="cd05243">
    <property type="entry name" value="SDR_a5"/>
    <property type="match status" value="1"/>
</dbReference>
<keyword evidence="2" id="KW-0521">NADP</keyword>
<dbReference type="UniPathway" id="UPA00668"/>
<evidence type="ECO:0000313" key="11">
    <source>
        <dbReference type="Proteomes" id="UP000186336"/>
    </source>
</evidence>
<accession>A0A1P8MRV4</accession>
<keyword evidence="3" id="KW-0809">Transit peptide</keyword>